<reference evidence="1" key="1">
    <citation type="submission" date="2018-02" db="EMBL/GenBank/DDBJ databases">
        <title>Rhizophora mucronata_Transcriptome.</title>
        <authorList>
            <person name="Meera S.P."/>
            <person name="Sreeshan A."/>
            <person name="Augustine A."/>
        </authorList>
    </citation>
    <scope>NUCLEOTIDE SEQUENCE</scope>
    <source>
        <tissue evidence="1">Leaf</tissue>
    </source>
</reference>
<name>A0A2P2IZM4_RHIMU</name>
<accession>A0A2P2IZM4</accession>
<organism evidence="1">
    <name type="scientific">Rhizophora mucronata</name>
    <name type="common">Asiatic mangrove</name>
    <dbReference type="NCBI Taxonomy" id="61149"/>
    <lineage>
        <taxon>Eukaryota</taxon>
        <taxon>Viridiplantae</taxon>
        <taxon>Streptophyta</taxon>
        <taxon>Embryophyta</taxon>
        <taxon>Tracheophyta</taxon>
        <taxon>Spermatophyta</taxon>
        <taxon>Magnoliopsida</taxon>
        <taxon>eudicotyledons</taxon>
        <taxon>Gunneridae</taxon>
        <taxon>Pentapetalae</taxon>
        <taxon>rosids</taxon>
        <taxon>fabids</taxon>
        <taxon>Malpighiales</taxon>
        <taxon>Rhizophoraceae</taxon>
        <taxon>Rhizophora</taxon>
    </lineage>
</organism>
<protein>
    <submittedName>
        <fullName evidence="1">Uncharacterized protein</fullName>
    </submittedName>
</protein>
<evidence type="ECO:0000313" key="1">
    <source>
        <dbReference type="EMBL" id="MBW86651.1"/>
    </source>
</evidence>
<proteinExistence type="predicted"/>
<dbReference type="AlphaFoldDB" id="A0A2P2IZM4"/>
<dbReference type="EMBL" id="GGEC01006168">
    <property type="protein sequence ID" value="MBW86651.1"/>
    <property type="molecule type" value="Transcribed_RNA"/>
</dbReference>
<sequence length="62" mass="7178">MNGSRRYIKIVYLIKKNTNRKDMTKNPTSAHVLRLDFFSNTILNLSMVPDIIPLDMSMPLPI</sequence>